<evidence type="ECO:0000313" key="2">
    <source>
        <dbReference type="Proteomes" id="UP000321118"/>
    </source>
</evidence>
<name>A0A510VD98_9CELL</name>
<keyword evidence="2" id="KW-1185">Reference proteome</keyword>
<organism evidence="1 2">
    <name type="scientific">Cellulomonas xylanilytica</name>
    <dbReference type="NCBI Taxonomy" id="233583"/>
    <lineage>
        <taxon>Bacteria</taxon>
        <taxon>Bacillati</taxon>
        <taxon>Actinomycetota</taxon>
        <taxon>Actinomycetes</taxon>
        <taxon>Micrococcales</taxon>
        <taxon>Cellulomonadaceae</taxon>
        <taxon>Cellulomonas</taxon>
    </lineage>
</organism>
<evidence type="ECO:0000313" key="1">
    <source>
        <dbReference type="EMBL" id="GEK23190.1"/>
    </source>
</evidence>
<protein>
    <submittedName>
        <fullName evidence="1">Uncharacterized protein</fullName>
    </submittedName>
</protein>
<dbReference type="OrthoDB" id="5147477at2"/>
<proteinExistence type="predicted"/>
<gene>
    <name evidence="1" type="ORF">CXY01_37100</name>
</gene>
<sequence length="143" mass="15522">MDAHFTERTDGQVDVSLGAAWPLFNDALADSISSLPPRGAPGAGPSTYWIDVAARGVERAVAAGSDRPFTCGNVTLLRVVGDCVEARFDFAGDDEPSELMDVDDFRELLRQWRLRVIQGAARAVHPLPETYRRNGAGPAEEPR</sequence>
<accession>A0A510VD98</accession>
<reference evidence="1 2" key="1">
    <citation type="submission" date="2019-07" db="EMBL/GenBank/DDBJ databases">
        <title>Whole genome shotgun sequence of Cellulomonas xylanilytica NBRC 101102.</title>
        <authorList>
            <person name="Hosoyama A."/>
            <person name="Uohara A."/>
            <person name="Ohji S."/>
            <person name="Ichikawa N."/>
        </authorList>
    </citation>
    <scope>NUCLEOTIDE SEQUENCE [LARGE SCALE GENOMIC DNA]</scope>
    <source>
        <strain evidence="1 2">NBRC 101102</strain>
    </source>
</reference>
<comment type="caution">
    <text evidence="1">The sequence shown here is derived from an EMBL/GenBank/DDBJ whole genome shotgun (WGS) entry which is preliminary data.</text>
</comment>
<dbReference type="Proteomes" id="UP000321118">
    <property type="component" value="Unassembled WGS sequence"/>
</dbReference>
<dbReference type="RefSeq" id="WP_146930572.1">
    <property type="nucleotide sequence ID" value="NZ_BJUB01000014.1"/>
</dbReference>
<dbReference type="AlphaFoldDB" id="A0A510VD98"/>
<dbReference type="EMBL" id="BJUB01000014">
    <property type="protein sequence ID" value="GEK23190.1"/>
    <property type="molecule type" value="Genomic_DNA"/>
</dbReference>